<protein>
    <submittedName>
        <fullName evidence="4">2-hydroxyacyl-CoA dehydratase</fullName>
    </submittedName>
</protein>
<dbReference type="GO" id="GO:0016836">
    <property type="term" value="F:hydro-lyase activity"/>
    <property type="evidence" value="ECO:0007669"/>
    <property type="project" value="UniProtKB-ARBA"/>
</dbReference>
<keyword evidence="3" id="KW-0411">Iron-sulfur</keyword>
<dbReference type="AlphaFoldDB" id="A0A9D9I0N4"/>
<gene>
    <name evidence="4" type="ORF">IAC13_05690</name>
</gene>
<evidence type="ECO:0000256" key="1">
    <source>
        <dbReference type="ARBA" id="ARBA00001966"/>
    </source>
</evidence>
<dbReference type="PANTHER" id="PTHR30548:SF6">
    <property type="entry name" value="DEHYDRATASE SUBUNIT YJIM-RELATED"/>
    <property type="match status" value="1"/>
</dbReference>
<dbReference type="Proteomes" id="UP000823618">
    <property type="component" value="Unassembled WGS sequence"/>
</dbReference>
<reference evidence="4" key="1">
    <citation type="submission" date="2020-10" db="EMBL/GenBank/DDBJ databases">
        <authorList>
            <person name="Gilroy R."/>
        </authorList>
    </citation>
    <scope>NUCLEOTIDE SEQUENCE</scope>
    <source>
        <strain evidence="4">E3-2379</strain>
    </source>
</reference>
<dbReference type="InterPro" id="IPR010327">
    <property type="entry name" value="FldB/FldC_alpha/beta"/>
</dbReference>
<comment type="similarity">
    <text evidence="2">Belongs to the FldB/FldC dehydratase alpha/beta subunit family.</text>
</comment>
<dbReference type="Gene3D" id="1.20.1270.370">
    <property type="match status" value="1"/>
</dbReference>
<sequence>DGKKKMYEYLSDYKDVHVMELPNRQSKEGLHLFKKELHALKNVLEEKFEITITEDRIRKAIHLKNQERMALKQFYSLMKTEPVPILGEEVYEVLNGIQFQFDKEKAVKDLQVLTEQVKQSYENGTHIEKRPRILITGSPIGGAALKVVRAIEANGGVVVCYENCAGAKSIEGLVDEEMEDVYQALAERYLAIGCSCMSPNQNRYDLLGRLIEEYKVDGVVDVILQACHTYNVETLGIKRFVKENYQIPYMAVETDYSSGDIGQLNTRMAAFVEML</sequence>
<name>A0A9D9I0N4_9FIRM</name>
<comment type="caution">
    <text evidence="4">The sequence shown here is derived from an EMBL/GenBank/DDBJ whole genome shotgun (WGS) entry which is preliminary data.</text>
</comment>
<dbReference type="NCBIfam" id="NF040772">
    <property type="entry name" value="double_cubane"/>
    <property type="match status" value="1"/>
</dbReference>
<dbReference type="GO" id="GO:0051536">
    <property type="term" value="F:iron-sulfur cluster binding"/>
    <property type="evidence" value="ECO:0007669"/>
    <property type="project" value="UniProtKB-KW"/>
</dbReference>
<evidence type="ECO:0000313" key="4">
    <source>
        <dbReference type="EMBL" id="MBO8463407.1"/>
    </source>
</evidence>
<dbReference type="InterPro" id="IPR047678">
    <property type="entry name" value="YjiM-like"/>
</dbReference>
<evidence type="ECO:0000256" key="2">
    <source>
        <dbReference type="ARBA" id="ARBA00005806"/>
    </source>
</evidence>
<accession>A0A9D9I0N4</accession>
<organism evidence="4 5">
    <name type="scientific">Candidatus Scybalomonas excrementavium</name>
    <dbReference type="NCBI Taxonomy" id="2840943"/>
    <lineage>
        <taxon>Bacteria</taxon>
        <taxon>Bacillati</taxon>
        <taxon>Bacillota</taxon>
        <taxon>Clostridia</taxon>
        <taxon>Lachnospirales</taxon>
        <taxon>Lachnospiraceae</taxon>
        <taxon>Lachnospiraceae incertae sedis</taxon>
        <taxon>Candidatus Scybalomonas</taxon>
    </lineage>
</organism>
<evidence type="ECO:0000313" key="5">
    <source>
        <dbReference type="Proteomes" id="UP000823618"/>
    </source>
</evidence>
<evidence type="ECO:0000256" key="3">
    <source>
        <dbReference type="ARBA" id="ARBA00023014"/>
    </source>
</evidence>
<dbReference type="Gene3D" id="3.40.50.11890">
    <property type="match status" value="1"/>
</dbReference>
<feature type="non-terminal residue" evidence="4">
    <location>
        <position position="1"/>
    </location>
</feature>
<dbReference type="Pfam" id="PF06050">
    <property type="entry name" value="HGD-D"/>
    <property type="match status" value="1"/>
</dbReference>
<keyword evidence="3" id="KW-0408">Iron</keyword>
<reference evidence="4" key="2">
    <citation type="journal article" date="2021" name="PeerJ">
        <title>Extensive microbial diversity within the chicken gut microbiome revealed by metagenomics and culture.</title>
        <authorList>
            <person name="Gilroy R."/>
            <person name="Ravi A."/>
            <person name="Getino M."/>
            <person name="Pursley I."/>
            <person name="Horton D.L."/>
            <person name="Alikhan N.F."/>
            <person name="Baker D."/>
            <person name="Gharbi K."/>
            <person name="Hall N."/>
            <person name="Watson M."/>
            <person name="Adriaenssens E.M."/>
            <person name="Foster-Nyarko E."/>
            <person name="Jarju S."/>
            <person name="Secka A."/>
            <person name="Antonio M."/>
            <person name="Oren A."/>
            <person name="Chaudhuri R.R."/>
            <person name="La Ragione R."/>
            <person name="Hildebrand F."/>
            <person name="Pallen M.J."/>
        </authorList>
    </citation>
    <scope>NUCLEOTIDE SEQUENCE</scope>
    <source>
        <strain evidence="4">E3-2379</strain>
    </source>
</reference>
<proteinExistence type="inferred from homology"/>
<keyword evidence="3" id="KW-0479">Metal-binding</keyword>
<dbReference type="EMBL" id="JADIML010000155">
    <property type="protein sequence ID" value="MBO8463407.1"/>
    <property type="molecule type" value="Genomic_DNA"/>
</dbReference>
<dbReference type="PANTHER" id="PTHR30548">
    <property type="entry name" value="2-HYDROXYGLUTARYL-COA DEHYDRATASE, D-COMPONENT-RELATED"/>
    <property type="match status" value="1"/>
</dbReference>
<comment type="cofactor">
    <cofactor evidence="1">
        <name>[4Fe-4S] cluster</name>
        <dbReference type="ChEBI" id="CHEBI:49883"/>
    </cofactor>
</comment>
<dbReference type="Gene3D" id="3.40.50.11900">
    <property type="match status" value="1"/>
</dbReference>